<organism evidence="4 5">
    <name type="scientific">Micrococcus flavus</name>
    <dbReference type="NCBI Taxonomy" id="384602"/>
    <lineage>
        <taxon>Bacteria</taxon>
        <taxon>Bacillati</taxon>
        <taxon>Actinomycetota</taxon>
        <taxon>Actinomycetes</taxon>
        <taxon>Micrococcales</taxon>
        <taxon>Micrococcaceae</taxon>
        <taxon>Micrococcus</taxon>
    </lineage>
</organism>
<dbReference type="Proteomes" id="UP000560081">
    <property type="component" value="Unassembled WGS sequence"/>
</dbReference>
<comment type="cofactor">
    <cofactor evidence="1">
        <name>Mg(2+)</name>
        <dbReference type="ChEBI" id="CHEBI:18420"/>
    </cofactor>
</comment>
<dbReference type="InterPro" id="IPR051400">
    <property type="entry name" value="HAD-like_hydrolase"/>
</dbReference>
<dbReference type="PRINTS" id="PR00413">
    <property type="entry name" value="HADHALOGNASE"/>
</dbReference>
<dbReference type="InterPro" id="IPR036412">
    <property type="entry name" value="HAD-like_sf"/>
</dbReference>
<proteinExistence type="predicted"/>
<dbReference type="Gene3D" id="3.40.50.1000">
    <property type="entry name" value="HAD superfamily/HAD-like"/>
    <property type="match status" value="1"/>
</dbReference>
<keyword evidence="5" id="KW-1185">Reference proteome</keyword>
<dbReference type="InterPro" id="IPR023214">
    <property type="entry name" value="HAD_sf"/>
</dbReference>
<evidence type="ECO:0000256" key="2">
    <source>
        <dbReference type="ARBA" id="ARBA00022801"/>
    </source>
</evidence>
<gene>
    <name evidence="4" type="ORF">BJ976_001335</name>
</gene>
<dbReference type="GO" id="GO:0016787">
    <property type="term" value="F:hydrolase activity"/>
    <property type="evidence" value="ECO:0007669"/>
    <property type="project" value="UniProtKB-KW"/>
</dbReference>
<dbReference type="NCBIfam" id="TIGR01549">
    <property type="entry name" value="HAD-SF-IA-v1"/>
    <property type="match status" value="1"/>
</dbReference>
<reference evidence="4 5" key="1">
    <citation type="submission" date="2020-08" db="EMBL/GenBank/DDBJ databases">
        <title>Sequencing the genomes of 1000 actinobacteria strains.</title>
        <authorList>
            <person name="Klenk H.-P."/>
        </authorList>
    </citation>
    <scope>NUCLEOTIDE SEQUENCE [LARGE SCALE GENOMIC DNA]</scope>
    <source>
        <strain evidence="4 5">DSM 19079</strain>
    </source>
</reference>
<dbReference type="SFLD" id="SFLDS00003">
    <property type="entry name" value="Haloacid_Dehalogenase"/>
    <property type="match status" value="1"/>
</dbReference>
<dbReference type="PANTHER" id="PTHR46470">
    <property type="entry name" value="N-ACYLNEURAMINATE-9-PHOSPHATASE"/>
    <property type="match status" value="1"/>
</dbReference>
<dbReference type="Pfam" id="PF00702">
    <property type="entry name" value="Hydrolase"/>
    <property type="match status" value="1"/>
</dbReference>
<dbReference type="AlphaFoldDB" id="A0A4Y8X4Z1"/>
<dbReference type="EMBL" id="JACHMC010000001">
    <property type="protein sequence ID" value="MBB4882984.1"/>
    <property type="molecule type" value="Genomic_DNA"/>
</dbReference>
<protein>
    <submittedName>
        <fullName evidence="4">Putative hydrolase of the HAD superfamily</fullName>
    </submittedName>
</protein>
<evidence type="ECO:0000313" key="5">
    <source>
        <dbReference type="Proteomes" id="UP000560081"/>
    </source>
</evidence>
<sequence>MIESVDGAPSHAPVEGVLFDLDDTLLDLRAAQLPAFAETVRAQWPQAPEEGSAAFRDAAEHFAADLGGHYPRYLAGELDFPGQRLARARDALALLGAPAGRTEPDAALWTDGYEERVRSHWRVFDDVVAALAGLRAAGVGVGIVTNNVEAYQRDKADAIGLADVAVLVGSDTAGAPKPDPAPFLEGCRRLGLAPERVACVGDSLESDVRGAQAAGLVPVWLRRTAHGQTPGAGDAAVRGPAWDASERTWWIDGLGALAAWFPAAGTDLASAGDAV</sequence>
<accession>A0A4Y8X4Z1</accession>
<keyword evidence="3" id="KW-0460">Magnesium</keyword>
<evidence type="ECO:0000256" key="1">
    <source>
        <dbReference type="ARBA" id="ARBA00001946"/>
    </source>
</evidence>
<evidence type="ECO:0000256" key="3">
    <source>
        <dbReference type="ARBA" id="ARBA00022842"/>
    </source>
</evidence>
<name>A0A4Y8X4Z1_9MICC</name>
<dbReference type="InterPro" id="IPR006439">
    <property type="entry name" value="HAD-SF_hydro_IA"/>
</dbReference>
<dbReference type="PANTHER" id="PTHR46470:SF4">
    <property type="entry name" value="5-AMINO-6-(5-PHOSPHO-D-RIBITYLAMINO)URACIL PHOSPHATASE YIGB"/>
    <property type="match status" value="1"/>
</dbReference>
<dbReference type="Gene3D" id="1.20.120.1600">
    <property type="match status" value="1"/>
</dbReference>
<dbReference type="SFLD" id="SFLDG01129">
    <property type="entry name" value="C1.5:_HAD__Beta-PGM__Phosphata"/>
    <property type="match status" value="1"/>
</dbReference>
<evidence type="ECO:0000313" key="4">
    <source>
        <dbReference type="EMBL" id="MBB4882984.1"/>
    </source>
</evidence>
<keyword evidence="2 4" id="KW-0378">Hydrolase</keyword>
<dbReference type="GO" id="GO:0044281">
    <property type="term" value="P:small molecule metabolic process"/>
    <property type="evidence" value="ECO:0007669"/>
    <property type="project" value="UniProtKB-ARBA"/>
</dbReference>
<dbReference type="RefSeq" id="WP_135028135.1">
    <property type="nucleotide sequence ID" value="NZ_BMLA01000001.1"/>
</dbReference>
<dbReference type="SUPFAM" id="SSF56784">
    <property type="entry name" value="HAD-like"/>
    <property type="match status" value="1"/>
</dbReference>
<comment type="caution">
    <text evidence="4">The sequence shown here is derived from an EMBL/GenBank/DDBJ whole genome shotgun (WGS) entry which is preliminary data.</text>
</comment>
<dbReference type="OrthoDB" id="9810501at2"/>